<dbReference type="Gene3D" id="3.40.50.150">
    <property type="entry name" value="Vaccinia Virus protein VP39"/>
    <property type="match status" value="1"/>
</dbReference>
<keyword evidence="3" id="KW-1185">Reference proteome</keyword>
<organism evidence="2 3">
    <name type="scientific">Actinomadura darangshiensis</name>
    <dbReference type="NCBI Taxonomy" id="705336"/>
    <lineage>
        <taxon>Bacteria</taxon>
        <taxon>Bacillati</taxon>
        <taxon>Actinomycetota</taxon>
        <taxon>Actinomycetes</taxon>
        <taxon>Streptosporangiales</taxon>
        <taxon>Thermomonosporaceae</taxon>
        <taxon>Actinomadura</taxon>
    </lineage>
</organism>
<evidence type="ECO:0000313" key="3">
    <source>
        <dbReference type="Proteomes" id="UP000295578"/>
    </source>
</evidence>
<feature type="region of interest" description="Disordered" evidence="1">
    <location>
        <begin position="1"/>
        <end position="56"/>
    </location>
</feature>
<dbReference type="SUPFAM" id="SSF53335">
    <property type="entry name" value="S-adenosyl-L-methionine-dependent methyltransferases"/>
    <property type="match status" value="1"/>
</dbReference>
<gene>
    <name evidence="2" type="ORF">E1293_38350</name>
</gene>
<evidence type="ECO:0008006" key="4">
    <source>
        <dbReference type="Google" id="ProtNLM"/>
    </source>
</evidence>
<reference evidence="2 3" key="1">
    <citation type="submission" date="2019-03" db="EMBL/GenBank/DDBJ databases">
        <title>Draft genome sequences of novel Actinobacteria.</title>
        <authorList>
            <person name="Sahin N."/>
            <person name="Ay H."/>
            <person name="Saygin H."/>
        </authorList>
    </citation>
    <scope>NUCLEOTIDE SEQUENCE [LARGE SCALE GENOMIC DNA]</scope>
    <source>
        <strain evidence="2 3">DSM 45941</strain>
    </source>
</reference>
<dbReference type="EMBL" id="SMKY01000293">
    <property type="protein sequence ID" value="TDD67153.1"/>
    <property type="molecule type" value="Genomic_DNA"/>
</dbReference>
<evidence type="ECO:0000256" key="1">
    <source>
        <dbReference type="SAM" id="MobiDB-lite"/>
    </source>
</evidence>
<dbReference type="Proteomes" id="UP000295578">
    <property type="component" value="Unassembled WGS sequence"/>
</dbReference>
<protein>
    <recommendedName>
        <fullName evidence="4">SAM-dependent methyltransferase</fullName>
    </recommendedName>
</protein>
<dbReference type="OrthoDB" id="3468913at2"/>
<name>A0A4R5A5A0_9ACTN</name>
<dbReference type="CDD" id="cd02440">
    <property type="entry name" value="AdoMet_MTases"/>
    <property type="match status" value="1"/>
</dbReference>
<comment type="caution">
    <text evidence="2">The sequence shown here is derived from an EMBL/GenBank/DDBJ whole genome shotgun (WGS) entry which is preliminary data.</text>
</comment>
<accession>A0A4R5A5A0</accession>
<dbReference type="InterPro" id="IPR006764">
    <property type="entry name" value="SAM_dep_MeTrfase_SAV2177_type"/>
</dbReference>
<evidence type="ECO:0000313" key="2">
    <source>
        <dbReference type="EMBL" id="TDD67153.1"/>
    </source>
</evidence>
<sequence length="327" mass="34645">MPRLEHHLLRSGPLVGPALPGSPRAAQQAEHARRQQRCGSARKAGGGDGVTGDNGLSLDGRASTARVYNYLLGGKDNFAVDREAAEKIIRSAPDAPDVARENLRFAGRAASWAVATHGIKRVVDIGVGISYGVPIPSVETCVKQADPAAKVIGFDPDEVVLAHARAYRPGYGGVLHGDVTDLDGIFNHPAADLIDTTKPIVVVLAAVLHFIKDATAVMDELSERLAAGSVVVLSHATSTDTSQGRVAGMTKAYKKASSQIIFRPEEEIRALAHGWDIVTPPDLVDVQRWSPDGSYNGPSHETVRVVGMAAVLPDHRPEQNHTAGAVQ</sequence>
<dbReference type="InterPro" id="IPR029063">
    <property type="entry name" value="SAM-dependent_MTases_sf"/>
</dbReference>
<dbReference type="Pfam" id="PF04672">
    <property type="entry name" value="Methyltransf_19"/>
    <property type="match status" value="1"/>
</dbReference>
<proteinExistence type="predicted"/>
<dbReference type="AlphaFoldDB" id="A0A4R5A5A0"/>